<sequence>MRVITWNKSFRGIPNCEGGKDNYDAEEYETHATVLDKLLAWEKKLYDEVKAGELMKLEYQRKVGQLNKLKKRGASAESLENTKAVNMTYSLTNIKHVRHLFLESNGFTGSVIFLSNLPLSDLDIQDNHSSGVIPEMFESIENLRIGENRFHRGENYPPWLFPLDTTPNITSPPSTESAVESYPSRHAHKHKKKRLGLRGIAYVVSVFTLLAACAAFFAVDYIQHRGRRLRHLEGNHSSWNLVPFVPST</sequence>
<keyword evidence="4" id="KW-1185">Reference proteome</keyword>
<dbReference type="Proteomes" id="UP001237642">
    <property type="component" value="Unassembled WGS sequence"/>
</dbReference>
<reference evidence="3" key="1">
    <citation type="submission" date="2023-02" db="EMBL/GenBank/DDBJ databases">
        <title>Genome of toxic invasive species Heracleum sosnowskyi carries increased number of genes despite the absence of recent whole-genome duplications.</title>
        <authorList>
            <person name="Schelkunov M."/>
            <person name="Shtratnikova V."/>
            <person name="Makarenko M."/>
            <person name="Klepikova A."/>
            <person name="Omelchenko D."/>
            <person name="Novikova G."/>
            <person name="Obukhova E."/>
            <person name="Bogdanov V."/>
            <person name="Penin A."/>
            <person name="Logacheva M."/>
        </authorList>
    </citation>
    <scope>NUCLEOTIDE SEQUENCE</scope>
    <source>
        <strain evidence="3">Hsosn_3</strain>
        <tissue evidence="3">Leaf</tissue>
    </source>
</reference>
<feature type="domain" description="DUF632" evidence="2">
    <location>
        <begin position="1"/>
        <end position="85"/>
    </location>
</feature>
<evidence type="ECO:0000313" key="3">
    <source>
        <dbReference type="EMBL" id="KAK1360729.1"/>
    </source>
</evidence>
<protein>
    <recommendedName>
        <fullName evidence="2">DUF632 domain-containing protein</fullName>
    </recommendedName>
</protein>
<evidence type="ECO:0000313" key="4">
    <source>
        <dbReference type="Proteomes" id="UP001237642"/>
    </source>
</evidence>
<dbReference type="Pfam" id="PF04782">
    <property type="entry name" value="DUF632"/>
    <property type="match status" value="1"/>
</dbReference>
<dbReference type="Gene3D" id="3.80.10.10">
    <property type="entry name" value="Ribonuclease Inhibitor"/>
    <property type="match status" value="1"/>
</dbReference>
<dbReference type="EMBL" id="JAUIZM010000010">
    <property type="protein sequence ID" value="KAK1360729.1"/>
    <property type="molecule type" value="Genomic_DNA"/>
</dbReference>
<evidence type="ECO:0000259" key="2">
    <source>
        <dbReference type="Pfam" id="PF04782"/>
    </source>
</evidence>
<reference evidence="3" key="2">
    <citation type="submission" date="2023-05" db="EMBL/GenBank/DDBJ databases">
        <authorList>
            <person name="Schelkunov M.I."/>
        </authorList>
    </citation>
    <scope>NUCLEOTIDE SEQUENCE</scope>
    <source>
        <strain evidence="3">Hsosn_3</strain>
        <tissue evidence="3">Leaf</tissue>
    </source>
</reference>
<dbReference type="PANTHER" id="PTHR21450:SF7">
    <property type="entry name" value="DNA LIGASE (DUF630 AND DUF632)"/>
    <property type="match status" value="1"/>
</dbReference>
<dbReference type="SUPFAM" id="SSF52058">
    <property type="entry name" value="L domain-like"/>
    <property type="match status" value="1"/>
</dbReference>
<keyword evidence="1" id="KW-0472">Membrane</keyword>
<dbReference type="PANTHER" id="PTHR21450">
    <property type="entry name" value="PROTEIN ALTERED PHOSPHATE STARVATION RESPONSE 1"/>
    <property type="match status" value="1"/>
</dbReference>
<accession>A0AAD8H5B4</accession>
<feature type="transmembrane region" description="Helical" evidence="1">
    <location>
        <begin position="199"/>
        <end position="219"/>
    </location>
</feature>
<keyword evidence="1" id="KW-0812">Transmembrane</keyword>
<dbReference type="InterPro" id="IPR032675">
    <property type="entry name" value="LRR_dom_sf"/>
</dbReference>
<gene>
    <name evidence="3" type="ORF">POM88_045203</name>
</gene>
<dbReference type="AlphaFoldDB" id="A0AAD8H5B4"/>
<proteinExistence type="predicted"/>
<dbReference type="InterPro" id="IPR006867">
    <property type="entry name" value="DUF632"/>
</dbReference>
<evidence type="ECO:0000256" key="1">
    <source>
        <dbReference type="SAM" id="Phobius"/>
    </source>
</evidence>
<keyword evidence="1" id="KW-1133">Transmembrane helix</keyword>
<comment type="caution">
    <text evidence="3">The sequence shown here is derived from an EMBL/GenBank/DDBJ whole genome shotgun (WGS) entry which is preliminary data.</text>
</comment>
<organism evidence="3 4">
    <name type="scientific">Heracleum sosnowskyi</name>
    <dbReference type="NCBI Taxonomy" id="360622"/>
    <lineage>
        <taxon>Eukaryota</taxon>
        <taxon>Viridiplantae</taxon>
        <taxon>Streptophyta</taxon>
        <taxon>Embryophyta</taxon>
        <taxon>Tracheophyta</taxon>
        <taxon>Spermatophyta</taxon>
        <taxon>Magnoliopsida</taxon>
        <taxon>eudicotyledons</taxon>
        <taxon>Gunneridae</taxon>
        <taxon>Pentapetalae</taxon>
        <taxon>asterids</taxon>
        <taxon>campanulids</taxon>
        <taxon>Apiales</taxon>
        <taxon>Apiaceae</taxon>
        <taxon>Apioideae</taxon>
        <taxon>apioid superclade</taxon>
        <taxon>Tordylieae</taxon>
        <taxon>Tordyliinae</taxon>
        <taxon>Heracleum</taxon>
    </lineage>
</organism>
<name>A0AAD8H5B4_9APIA</name>